<organism evidence="1 2">
    <name type="scientific">Ligilactobacillus faecis</name>
    <dbReference type="NCBI Taxonomy" id="762833"/>
    <lineage>
        <taxon>Bacteria</taxon>
        <taxon>Bacillati</taxon>
        <taxon>Bacillota</taxon>
        <taxon>Bacilli</taxon>
        <taxon>Lactobacillales</taxon>
        <taxon>Lactobacillaceae</taxon>
        <taxon>Ligilactobacillus</taxon>
    </lineage>
</organism>
<proteinExistence type="predicted"/>
<evidence type="ECO:0000313" key="2">
    <source>
        <dbReference type="Proteomes" id="UP001565236"/>
    </source>
</evidence>
<evidence type="ECO:0000313" key="1">
    <source>
        <dbReference type="EMBL" id="MEY8662327.1"/>
    </source>
</evidence>
<name>A0ABV4DRE3_9LACO</name>
<protein>
    <submittedName>
        <fullName evidence="1">Uncharacterized protein</fullName>
    </submittedName>
</protein>
<dbReference type="EMBL" id="JBCLUF010000015">
    <property type="protein sequence ID" value="MEY8662327.1"/>
    <property type="molecule type" value="Genomic_DNA"/>
</dbReference>
<keyword evidence="2" id="KW-1185">Reference proteome</keyword>
<reference evidence="1 2" key="1">
    <citation type="submission" date="2024-03" db="EMBL/GenBank/DDBJ databases">
        <title>Mouse gut bacterial collection (mGBC) of GemPharmatech.</title>
        <authorList>
            <person name="He Y."/>
            <person name="Dong L."/>
            <person name="Wu D."/>
            <person name="Gao X."/>
            <person name="Lin Z."/>
        </authorList>
    </citation>
    <scope>NUCLEOTIDE SEQUENCE [LARGE SCALE GENOMIC DNA]</scope>
    <source>
        <strain evidence="1 2">15-30</strain>
    </source>
</reference>
<dbReference type="RefSeq" id="WP_369941783.1">
    <property type="nucleotide sequence ID" value="NZ_JBCLUF010000015.1"/>
</dbReference>
<accession>A0ABV4DRE3</accession>
<dbReference type="Proteomes" id="UP001565236">
    <property type="component" value="Unassembled WGS sequence"/>
</dbReference>
<sequence length="71" mass="8058">MKKIVIAIGVVITSFFTLLGIFSAHNTETNIVPYGKVYLSDQTKTYQLNDSTDREEFVELVRTLERSTLSD</sequence>
<gene>
    <name evidence="1" type="ORF">AALT52_05430</name>
</gene>
<comment type="caution">
    <text evidence="1">The sequence shown here is derived from an EMBL/GenBank/DDBJ whole genome shotgun (WGS) entry which is preliminary data.</text>
</comment>